<dbReference type="InterPro" id="IPR011205">
    <property type="entry name" value="UCP015417_vWA"/>
</dbReference>
<evidence type="ECO:0000259" key="3">
    <source>
        <dbReference type="Pfam" id="PF25043"/>
    </source>
</evidence>
<dbReference type="EMBL" id="LWDD02000010">
    <property type="protein sequence ID" value="KAE8265542.1"/>
    <property type="molecule type" value="Genomic_DNA"/>
</dbReference>
<evidence type="ECO:0000313" key="6">
    <source>
        <dbReference type="Proteomes" id="UP000077671"/>
    </source>
</evidence>
<keyword evidence="7" id="KW-1185">Reference proteome</keyword>
<accession>A0A177VJ91</accession>
<dbReference type="PIRSF" id="PIRSF015417">
    <property type="entry name" value="T31B5_30_vWA"/>
    <property type="match status" value="1"/>
</dbReference>
<dbReference type="InterPro" id="IPR058580">
    <property type="entry name" value="DUF2828"/>
</dbReference>
<feature type="region of interest" description="Disordered" evidence="1">
    <location>
        <begin position="160"/>
        <end position="201"/>
    </location>
</feature>
<dbReference type="AlphaFoldDB" id="A0A177VJ91"/>
<proteinExistence type="predicted"/>
<evidence type="ECO:0000313" key="4">
    <source>
        <dbReference type="EMBL" id="CAD6961425.1"/>
    </source>
</evidence>
<dbReference type="EMBL" id="CAJHJG010006979">
    <property type="protein sequence ID" value="CAD6961425.1"/>
    <property type="molecule type" value="Genomic_DNA"/>
</dbReference>
<sequence>MTAFKKNDSAASTQIVTLPDIPELRDPNFLDVLLAPAELDSRPKAAKVSNGRTHPFMDALVEVGARTKTANGADALNTTGSALLDAFSGLQSSSTPAELHLCLSDAWQEDPVMALRIIWNVRSICDGKGSKSTFYRCWGWLYRHHPRTALVNLAQLVEPVSEQPGRRRREKASATTTTTEDGSVNPDQIQDEDKKQKEAVPKPKFKSHGYWKDILNILVLALHDELDAEAPAFLNGVRPFWTLPKDDPERKRLAHDERTPKQVKILKANAKRAKEANRPVKQLQAEERYAALEHKLATPKFRALYIAVARLFADRLLKDVALMGDANKVRVGEKEKKFDLLFQISLAGKWAPSAGAAHDRLTNISTAIAFLVADGLPKAYLPAIVGKKEELDASTKAHVMRSFYQRWLLKELRQTLQLPEPLMSANRWAEIRYRRVASLAMSTNNHLFFQHDADRFKEYIRAVELGKKTISGATLMPHELLTKLIHGFDMAERTKLRRIAALGAAGEEVLGELREMQSRVIEAQWDALVDDLRQAGSLGDALAICDVSASMGYPYAYYPPNQTLPIMVAIAFSLLIASLAAEPFGGGFITFSHKPKFVKLDLKNDSLRTSFDKTCRANAGLNTDLRAVFMDLLLPMAKERGLRKEDMVKRLFIFSDMQYDQACSPEHESDSWETTYDAIARAYDEAGYEVPQIVFWNLENAGTFEVQADRKGVAMMSGSSPAMVNVFMGEMEPDEDEEKKSRTEAEEKEEFSPISIMEKALKRFDTLQVVD</sequence>
<feature type="domain" description="DUF2828" evidence="2">
    <location>
        <begin position="69"/>
        <end position="538"/>
    </location>
</feature>
<organism evidence="5 6">
    <name type="scientific">Tilletia caries</name>
    <name type="common">wheat bunt fungus</name>
    <dbReference type="NCBI Taxonomy" id="13290"/>
    <lineage>
        <taxon>Eukaryota</taxon>
        <taxon>Fungi</taxon>
        <taxon>Dikarya</taxon>
        <taxon>Basidiomycota</taxon>
        <taxon>Ustilaginomycotina</taxon>
        <taxon>Exobasidiomycetes</taxon>
        <taxon>Tilletiales</taxon>
        <taxon>Tilletiaceae</taxon>
        <taxon>Tilletia</taxon>
    </lineage>
</organism>
<protein>
    <recommendedName>
        <fullName evidence="8">DUF2828 domain-containing protein</fullName>
    </recommendedName>
</protein>
<dbReference type="Gene3D" id="3.40.50.410">
    <property type="entry name" value="von Willebrand factor, type A domain"/>
    <property type="match status" value="1"/>
</dbReference>
<dbReference type="SUPFAM" id="SSF53300">
    <property type="entry name" value="vWA-like"/>
    <property type="match status" value="1"/>
</dbReference>
<reference evidence="4" key="3">
    <citation type="submission" date="2020-10" db="EMBL/GenBank/DDBJ databases">
        <authorList>
            <person name="Sedaghatjoo S."/>
        </authorList>
    </citation>
    <scope>NUCLEOTIDE SEQUENCE</scope>
    <source>
        <strain evidence="4">AZH3</strain>
    </source>
</reference>
<dbReference type="InterPro" id="IPR036465">
    <property type="entry name" value="vWFA_dom_sf"/>
</dbReference>
<feature type="compositionally biased region" description="Polar residues" evidence="1">
    <location>
        <begin position="173"/>
        <end position="188"/>
    </location>
</feature>
<comment type="caution">
    <text evidence="5">The sequence shown here is derived from an EMBL/GenBank/DDBJ whole genome shotgun (WGS) entry which is preliminary data.</text>
</comment>
<feature type="region of interest" description="Disordered" evidence="1">
    <location>
        <begin position="731"/>
        <end position="752"/>
    </location>
</feature>
<dbReference type="PANTHER" id="PTHR31373">
    <property type="entry name" value="OS06G0652100 PROTEIN"/>
    <property type="match status" value="1"/>
</dbReference>
<gene>
    <name evidence="5" type="ORF">A4X03_0g197</name>
    <name evidence="4" type="ORF">JKIAZH3_G9462</name>
</gene>
<evidence type="ECO:0000313" key="7">
    <source>
        <dbReference type="Proteomes" id="UP000836402"/>
    </source>
</evidence>
<reference evidence="5" key="2">
    <citation type="journal article" date="2019" name="IMA Fungus">
        <title>Genome sequencing and comparison of five Tilletia species to identify candidate genes for the detection of regulated species infecting wheat.</title>
        <authorList>
            <person name="Nguyen H.D.T."/>
            <person name="Sultana T."/>
            <person name="Kesanakurti P."/>
            <person name="Hambleton S."/>
        </authorList>
    </citation>
    <scope>NUCLEOTIDE SEQUENCE</scope>
    <source>
        <strain evidence="5">DAOMC 238032</strain>
    </source>
</reference>
<evidence type="ECO:0000313" key="5">
    <source>
        <dbReference type="EMBL" id="KAE8265542.1"/>
    </source>
</evidence>
<reference evidence="5" key="1">
    <citation type="submission" date="2016-04" db="EMBL/GenBank/DDBJ databases">
        <authorList>
            <person name="Nguyen H.D."/>
            <person name="Kesanakurti P."/>
            <person name="Cullis J."/>
            <person name="Levesque C.A."/>
            <person name="Hambleton S."/>
        </authorList>
    </citation>
    <scope>NUCLEOTIDE SEQUENCE</scope>
    <source>
        <strain evidence="5">DAOMC 238032</strain>
    </source>
</reference>
<evidence type="ECO:0000259" key="2">
    <source>
        <dbReference type="Pfam" id="PF11443"/>
    </source>
</evidence>
<evidence type="ECO:0008006" key="8">
    <source>
        <dbReference type="Google" id="ProtNLM"/>
    </source>
</evidence>
<feature type="domain" description="DUF7788" evidence="3">
    <location>
        <begin position="541"/>
        <end position="760"/>
    </location>
</feature>
<name>A0A177VJ91_9BASI</name>
<dbReference type="InterPro" id="IPR056690">
    <property type="entry name" value="DUF7788"/>
</dbReference>
<dbReference type="PANTHER" id="PTHR31373:SF27">
    <property type="entry name" value="TROVE DOMAIN-CONTAINING PROTEIN"/>
    <property type="match status" value="1"/>
</dbReference>
<dbReference type="Proteomes" id="UP000836402">
    <property type="component" value="Unassembled WGS sequence"/>
</dbReference>
<evidence type="ECO:0000256" key="1">
    <source>
        <dbReference type="SAM" id="MobiDB-lite"/>
    </source>
</evidence>
<feature type="compositionally biased region" description="Basic and acidic residues" evidence="1">
    <location>
        <begin position="191"/>
        <end position="201"/>
    </location>
</feature>
<dbReference type="Proteomes" id="UP000077671">
    <property type="component" value="Unassembled WGS sequence"/>
</dbReference>
<dbReference type="Pfam" id="PF25043">
    <property type="entry name" value="DUF7788"/>
    <property type="match status" value="1"/>
</dbReference>
<dbReference type="Pfam" id="PF11443">
    <property type="entry name" value="DUF2828"/>
    <property type="match status" value="1"/>
</dbReference>